<dbReference type="Pfam" id="PF03033">
    <property type="entry name" value="Glyco_transf_28"/>
    <property type="match status" value="1"/>
</dbReference>
<dbReference type="RefSeq" id="WP_011700527.1">
    <property type="nucleotide sequence ID" value="NC_008554.1"/>
</dbReference>
<reference evidence="3 4" key="1">
    <citation type="submission" date="2006-10" db="EMBL/GenBank/DDBJ databases">
        <title>Complete sequence of Syntrophobacter fumaroxidans MPOB.</title>
        <authorList>
            <consortium name="US DOE Joint Genome Institute"/>
            <person name="Copeland A."/>
            <person name="Lucas S."/>
            <person name="Lapidus A."/>
            <person name="Barry K."/>
            <person name="Detter J.C."/>
            <person name="Glavina del Rio T."/>
            <person name="Hammon N."/>
            <person name="Israni S."/>
            <person name="Pitluck S."/>
            <person name="Goltsman E.G."/>
            <person name="Martinez M."/>
            <person name="Schmutz J."/>
            <person name="Larimer F."/>
            <person name="Land M."/>
            <person name="Hauser L."/>
            <person name="Kyrpides N."/>
            <person name="Kim E."/>
            <person name="Boone D.R."/>
            <person name="Brockman F."/>
            <person name="Culley D."/>
            <person name="Ferry J."/>
            <person name="Gunsalus R."/>
            <person name="McInerney M.J."/>
            <person name="Morrison M."/>
            <person name="Plugge C."/>
            <person name="Rohlin L."/>
            <person name="Scholten J."/>
            <person name="Sieber J."/>
            <person name="Stams A.J.M."/>
            <person name="Worm P."/>
            <person name="Henstra A.M."/>
            <person name="Richardson P."/>
        </authorList>
    </citation>
    <scope>NUCLEOTIDE SEQUENCE [LARGE SCALE GENOMIC DNA]</scope>
    <source>
        <strain evidence="4">DSM 10017 / MPOB</strain>
    </source>
</reference>
<dbReference type="InterPro" id="IPR050426">
    <property type="entry name" value="Glycosyltransferase_28"/>
</dbReference>
<dbReference type="InParanoid" id="A0LPQ0"/>
<dbReference type="CDD" id="cd03784">
    <property type="entry name" value="GT1_Gtf-like"/>
    <property type="match status" value="1"/>
</dbReference>
<dbReference type="CAZy" id="GT1">
    <property type="family name" value="Glycosyltransferase Family 1"/>
</dbReference>
<dbReference type="InterPro" id="IPR004276">
    <property type="entry name" value="GlycoTrans_28_N"/>
</dbReference>
<feature type="domain" description="Glycosyltransferase family 28 N-terminal" evidence="1">
    <location>
        <begin position="3"/>
        <end position="60"/>
    </location>
</feature>
<dbReference type="KEGG" id="sfu:Sfum_3732"/>
<dbReference type="PANTHER" id="PTHR48050:SF13">
    <property type="entry name" value="STEROL 3-BETA-GLUCOSYLTRANSFERASE UGT80A2"/>
    <property type="match status" value="1"/>
</dbReference>
<dbReference type="Proteomes" id="UP000001784">
    <property type="component" value="Chromosome"/>
</dbReference>
<keyword evidence="4" id="KW-1185">Reference proteome</keyword>
<dbReference type="PANTHER" id="PTHR48050">
    <property type="entry name" value="STEROL 3-BETA-GLUCOSYLTRANSFERASE"/>
    <property type="match status" value="1"/>
</dbReference>
<gene>
    <name evidence="3" type="ordered locus">Sfum_3732</name>
</gene>
<dbReference type="eggNOG" id="COG1819">
    <property type="taxonomic scope" value="Bacteria"/>
</dbReference>
<dbReference type="GO" id="GO:0008194">
    <property type="term" value="F:UDP-glycosyltransferase activity"/>
    <property type="evidence" value="ECO:0007669"/>
    <property type="project" value="InterPro"/>
</dbReference>
<dbReference type="Gene3D" id="3.40.50.2000">
    <property type="entry name" value="Glycogen Phosphorylase B"/>
    <property type="match status" value="2"/>
</dbReference>
<dbReference type="GO" id="GO:0016758">
    <property type="term" value="F:hexosyltransferase activity"/>
    <property type="evidence" value="ECO:0007669"/>
    <property type="project" value="InterPro"/>
</dbReference>
<dbReference type="GO" id="GO:0005975">
    <property type="term" value="P:carbohydrate metabolic process"/>
    <property type="evidence" value="ECO:0007669"/>
    <property type="project" value="InterPro"/>
</dbReference>
<accession>A0LPQ0</accession>
<dbReference type="Pfam" id="PF06722">
    <property type="entry name" value="EryCIII-like_C"/>
    <property type="match status" value="1"/>
</dbReference>
<proteinExistence type="predicted"/>
<evidence type="ECO:0000259" key="2">
    <source>
        <dbReference type="Pfam" id="PF06722"/>
    </source>
</evidence>
<dbReference type="InterPro" id="IPR002213">
    <property type="entry name" value="UDP_glucos_trans"/>
</dbReference>
<dbReference type="EMBL" id="CP000478">
    <property type="protein sequence ID" value="ABK19402.1"/>
    <property type="molecule type" value="Genomic_DNA"/>
</dbReference>
<dbReference type="AlphaFoldDB" id="A0LPQ0"/>
<sequence length="444" mass="48365">MRVAILGYGSRGDIQPVLVVADALRRRGHEVRLTVNVNSADWAKRSGIDILPMHPDAEAFLKSPGGKQLLAKGKSSTLFRELAALEERHNDDIIRVCREACRGADLVCSTIVTVFRGAGFAEALGAPHVCLATLPMFRTASFASYLLPIRDYRAGRLNRLSWDLYIAAYWLGQRHVFNATRRALGLPEWKHRPRVEDGAFIHMYSKHVLPIPDDVPRSHWQGGYATMSAELRERLGERALPPGLDKWLAAGPPPVFFGFGSLPVLDPAAVLRDVVLLCEKHSIRALVGAGWTEYARGALPETVFIAPAFDHDRVLPRCRAAVHHGGAGTTAASLRAGLPTLVCSLFSDQPLWGQRIEQLGAGTTFPFQKLEPKRLSAALGGLLRPEVAERARRIGQALSAENGTEQIADLVERFAQSQGISVAVRAAGVSASQCLSSYTDLPGK</sequence>
<dbReference type="STRING" id="335543.Sfum_3732"/>
<organism evidence="3 4">
    <name type="scientific">Syntrophobacter fumaroxidans (strain DSM 10017 / MPOB)</name>
    <dbReference type="NCBI Taxonomy" id="335543"/>
    <lineage>
        <taxon>Bacteria</taxon>
        <taxon>Pseudomonadati</taxon>
        <taxon>Thermodesulfobacteriota</taxon>
        <taxon>Syntrophobacteria</taxon>
        <taxon>Syntrophobacterales</taxon>
        <taxon>Syntrophobacteraceae</taxon>
        <taxon>Syntrophobacter</taxon>
    </lineage>
</organism>
<dbReference type="GO" id="GO:0033072">
    <property type="term" value="P:vancomycin biosynthetic process"/>
    <property type="evidence" value="ECO:0007669"/>
    <property type="project" value="UniProtKB-ARBA"/>
</dbReference>
<protein>
    <submittedName>
        <fullName evidence="3">Glycosyl transferase, family 28</fullName>
    </submittedName>
</protein>
<name>A0LPQ0_SYNFM</name>
<evidence type="ECO:0000313" key="4">
    <source>
        <dbReference type="Proteomes" id="UP000001784"/>
    </source>
</evidence>
<dbReference type="SUPFAM" id="SSF53756">
    <property type="entry name" value="UDP-Glycosyltransferase/glycogen phosphorylase"/>
    <property type="match status" value="1"/>
</dbReference>
<evidence type="ECO:0000259" key="1">
    <source>
        <dbReference type="Pfam" id="PF03033"/>
    </source>
</evidence>
<keyword evidence="3" id="KW-0808">Transferase</keyword>
<feature type="domain" description="Erythromycin biosynthesis protein CIII-like C-terminal" evidence="2">
    <location>
        <begin position="297"/>
        <end position="394"/>
    </location>
</feature>
<dbReference type="FunFam" id="3.40.50.2000:FF:000009">
    <property type="entry name" value="Sterol 3-beta-glucosyltransferase UGT80A2"/>
    <property type="match status" value="1"/>
</dbReference>
<dbReference type="InterPro" id="IPR010610">
    <property type="entry name" value="EryCIII-like_C"/>
</dbReference>
<dbReference type="HOGENOM" id="CLU_000537_8_0_7"/>
<evidence type="ECO:0000313" key="3">
    <source>
        <dbReference type="EMBL" id="ABK19402.1"/>
    </source>
</evidence>